<protein>
    <submittedName>
        <fullName evidence="1">Uncharacterized protein</fullName>
    </submittedName>
</protein>
<organism evidence="1 2">
    <name type="scientific">Tetrapyrgos nigripes</name>
    <dbReference type="NCBI Taxonomy" id="182062"/>
    <lineage>
        <taxon>Eukaryota</taxon>
        <taxon>Fungi</taxon>
        <taxon>Dikarya</taxon>
        <taxon>Basidiomycota</taxon>
        <taxon>Agaricomycotina</taxon>
        <taxon>Agaricomycetes</taxon>
        <taxon>Agaricomycetidae</taxon>
        <taxon>Agaricales</taxon>
        <taxon>Marasmiineae</taxon>
        <taxon>Marasmiaceae</taxon>
        <taxon>Tetrapyrgos</taxon>
    </lineage>
</organism>
<dbReference type="AlphaFoldDB" id="A0A8H5FXA9"/>
<evidence type="ECO:0000313" key="1">
    <source>
        <dbReference type="EMBL" id="KAF5352153.1"/>
    </source>
</evidence>
<dbReference type="Proteomes" id="UP000559256">
    <property type="component" value="Unassembled WGS sequence"/>
</dbReference>
<accession>A0A8H5FXA9</accession>
<dbReference type="EMBL" id="JAACJM010000067">
    <property type="protein sequence ID" value="KAF5352153.1"/>
    <property type="molecule type" value="Genomic_DNA"/>
</dbReference>
<evidence type="ECO:0000313" key="2">
    <source>
        <dbReference type="Proteomes" id="UP000559256"/>
    </source>
</evidence>
<gene>
    <name evidence="1" type="ORF">D9758_009261</name>
</gene>
<reference evidence="1 2" key="1">
    <citation type="journal article" date="2020" name="ISME J.">
        <title>Uncovering the hidden diversity of litter-decomposition mechanisms in mushroom-forming fungi.</title>
        <authorList>
            <person name="Floudas D."/>
            <person name="Bentzer J."/>
            <person name="Ahren D."/>
            <person name="Johansson T."/>
            <person name="Persson P."/>
            <person name="Tunlid A."/>
        </authorList>
    </citation>
    <scope>NUCLEOTIDE SEQUENCE [LARGE SCALE GENOMIC DNA]</scope>
    <source>
        <strain evidence="1 2">CBS 291.85</strain>
    </source>
</reference>
<proteinExistence type="predicted"/>
<keyword evidence="2" id="KW-1185">Reference proteome</keyword>
<sequence length="118" mass="12676">MKHIDHSLFFSSRLPTDIYAGTGETNASNAPLMIAPLGAVVALFRQNNLKSNERAPWMGFGGQSDDWQWVKVRALTGVFAGSSSGGIWWGFIVAIRVVGVGEKGHYAHEAQGNEDAGS</sequence>
<comment type="caution">
    <text evidence="1">The sequence shown here is derived from an EMBL/GenBank/DDBJ whole genome shotgun (WGS) entry which is preliminary data.</text>
</comment>
<name>A0A8H5FXA9_9AGAR</name>